<evidence type="ECO:0000256" key="3">
    <source>
        <dbReference type="ARBA" id="ARBA00022741"/>
    </source>
</evidence>
<dbReference type="PANTHER" id="PTHR42798">
    <property type="entry name" value="LIPOPROTEIN-RELEASING SYSTEM ATP-BINDING PROTEIN LOLD"/>
    <property type="match status" value="1"/>
</dbReference>
<evidence type="ECO:0000259" key="5">
    <source>
        <dbReference type="PROSITE" id="PS50893"/>
    </source>
</evidence>
<dbReference type="Pfam" id="PF00005">
    <property type="entry name" value="ABC_tran"/>
    <property type="match status" value="1"/>
</dbReference>
<keyword evidence="4 6" id="KW-0067">ATP-binding</keyword>
<dbReference type="InterPro" id="IPR003439">
    <property type="entry name" value="ABC_transporter-like_ATP-bd"/>
</dbReference>
<dbReference type="SMART" id="SM00382">
    <property type="entry name" value="AAA"/>
    <property type="match status" value="1"/>
</dbReference>
<dbReference type="CDD" id="cd03255">
    <property type="entry name" value="ABC_MJ0796_LolCDE_FtsE"/>
    <property type="match status" value="1"/>
</dbReference>
<dbReference type="InterPro" id="IPR003593">
    <property type="entry name" value="AAA+_ATPase"/>
</dbReference>
<dbReference type="FunFam" id="3.40.50.300:FF:000032">
    <property type="entry name" value="Export ABC transporter ATP-binding protein"/>
    <property type="match status" value="1"/>
</dbReference>
<dbReference type="SUPFAM" id="SSF52540">
    <property type="entry name" value="P-loop containing nucleoside triphosphate hydrolases"/>
    <property type="match status" value="1"/>
</dbReference>
<dbReference type="GO" id="GO:0016887">
    <property type="term" value="F:ATP hydrolysis activity"/>
    <property type="evidence" value="ECO:0007669"/>
    <property type="project" value="InterPro"/>
</dbReference>
<keyword evidence="3" id="KW-0547">Nucleotide-binding</keyword>
<gene>
    <name evidence="6" type="ORF">A2228_00320</name>
</gene>
<dbReference type="GO" id="GO:0098796">
    <property type="term" value="C:membrane protein complex"/>
    <property type="evidence" value="ECO:0007669"/>
    <property type="project" value="UniProtKB-ARBA"/>
</dbReference>
<dbReference type="InterPro" id="IPR017871">
    <property type="entry name" value="ABC_transporter-like_CS"/>
</dbReference>
<feature type="domain" description="ABC transporter" evidence="5">
    <location>
        <begin position="14"/>
        <end position="238"/>
    </location>
</feature>
<comment type="caution">
    <text evidence="6">The sequence shown here is derived from an EMBL/GenBank/DDBJ whole genome shotgun (WGS) entry which is preliminary data.</text>
</comment>
<evidence type="ECO:0000256" key="1">
    <source>
        <dbReference type="ARBA" id="ARBA00005417"/>
    </source>
</evidence>
<dbReference type="Gene3D" id="3.40.50.300">
    <property type="entry name" value="P-loop containing nucleotide triphosphate hydrolases"/>
    <property type="match status" value="1"/>
</dbReference>
<evidence type="ECO:0000313" key="7">
    <source>
        <dbReference type="Proteomes" id="UP000176191"/>
    </source>
</evidence>
<dbReference type="GO" id="GO:0005524">
    <property type="term" value="F:ATP binding"/>
    <property type="evidence" value="ECO:0007669"/>
    <property type="project" value="UniProtKB-KW"/>
</dbReference>
<proteinExistence type="inferred from homology"/>
<dbReference type="PROSITE" id="PS50893">
    <property type="entry name" value="ABC_TRANSPORTER_2"/>
    <property type="match status" value="1"/>
</dbReference>
<dbReference type="PROSITE" id="PS00211">
    <property type="entry name" value="ABC_TRANSPORTER_1"/>
    <property type="match status" value="1"/>
</dbReference>
<dbReference type="PANTHER" id="PTHR42798:SF6">
    <property type="entry name" value="CELL DIVISION ATP-BINDING PROTEIN FTSE"/>
    <property type="match status" value="1"/>
</dbReference>
<sequence>MSTKKNKTSPDSVLSLFHVSKDYQLGDETLRVLDDVSLEIKSGELVAIIGPSGSGKSTLMHIMGLLDRQSKGTVTLAGRDVSDLSEAEAARLRNHYVGFIFQQFNLLPRTSSVENVLLPTIYNGGDAKLLQQKAIKILSELGLDQRLGNYPNQLSGGQQQRVAIARALINDPAVIFADEPTGNLDSKSGHEVVEILKNLNKQGRTIVIVTHDPELAKMAHRIIHIFDGRIKSDKRKKL</sequence>
<dbReference type="InterPro" id="IPR017911">
    <property type="entry name" value="MacB-like_ATP-bd"/>
</dbReference>
<dbReference type="GO" id="GO:0022857">
    <property type="term" value="F:transmembrane transporter activity"/>
    <property type="evidence" value="ECO:0007669"/>
    <property type="project" value="UniProtKB-ARBA"/>
</dbReference>
<protein>
    <submittedName>
        <fullName evidence="6">Macrolide ABC transporter ATP-binding protein</fullName>
    </submittedName>
</protein>
<keyword evidence="2" id="KW-0813">Transport</keyword>
<reference evidence="6 7" key="1">
    <citation type="journal article" date="2016" name="Nat. Commun.">
        <title>Thousands of microbial genomes shed light on interconnected biogeochemical processes in an aquifer system.</title>
        <authorList>
            <person name="Anantharaman K."/>
            <person name="Brown C.T."/>
            <person name="Hug L.A."/>
            <person name="Sharon I."/>
            <person name="Castelle C.J."/>
            <person name="Probst A.J."/>
            <person name="Thomas B.C."/>
            <person name="Singh A."/>
            <person name="Wilkins M.J."/>
            <person name="Karaoz U."/>
            <person name="Brodie E.L."/>
            <person name="Williams K.H."/>
            <person name="Hubbard S.S."/>
            <person name="Banfield J.F."/>
        </authorList>
    </citation>
    <scope>NUCLEOTIDE SEQUENCE [LARGE SCALE GENOMIC DNA]</scope>
</reference>
<dbReference type="EMBL" id="MFAK01000041">
    <property type="protein sequence ID" value="OGD74062.1"/>
    <property type="molecule type" value="Genomic_DNA"/>
</dbReference>
<dbReference type="Proteomes" id="UP000176191">
    <property type="component" value="Unassembled WGS sequence"/>
</dbReference>
<comment type="similarity">
    <text evidence="1">Belongs to the ABC transporter superfamily.</text>
</comment>
<dbReference type="InterPro" id="IPR027417">
    <property type="entry name" value="P-loop_NTPase"/>
</dbReference>
<evidence type="ECO:0000256" key="2">
    <source>
        <dbReference type="ARBA" id="ARBA00022448"/>
    </source>
</evidence>
<organism evidence="6 7">
    <name type="scientific">Candidatus Collierbacteria bacterium RIFOXYA2_FULL_46_10</name>
    <dbReference type="NCBI Taxonomy" id="1817726"/>
    <lineage>
        <taxon>Bacteria</taxon>
        <taxon>Candidatus Collieribacteriota</taxon>
    </lineage>
</organism>
<dbReference type="AlphaFoldDB" id="A0A1F5F383"/>
<name>A0A1F5F383_9BACT</name>
<accession>A0A1F5F383</accession>
<evidence type="ECO:0000256" key="4">
    <source>
        <dbReference type="ARBA" id="ARBA00022840"/>
    </source>
</evidence>
<evidence type="ECO:0000313" key="6">
    <source>
        <dbReference type="EMBL" id="OGD74062.1"/>
    </source>
</evidence>